<keyword evidence="1" id="KW-0446">Lipid-binding</keyword>
<protein>
    <recommendedName>
        <fullName evidence="3">Oxysterol-binding protein</fullName>
    </recommendedName>
</protein>
<dbReference type="SUPFAM" id="SSF144000">
    <property type="entry name" value="Oxysterol-binding protein-like"/>
    <property type="match status" value="1"/>
</dbReference>
<name>A0A7I8WVL6_BURXY</name>
<organism evidence="5 6">
    <name type="scientific">Bursaphelenchus xylophilus</name>
    <name type="common">Pinewood nematode worm</name>
    <name type="synonym">Aphelenchoides xylophilus</name>
    <dbReference type="NCBI Taxonomy" id="6326"/>
    <lineage>
        <taxon>Eukaryota</taxon>
        <taxon>Metazoa</taxon>
        <taxon>Ecdysozoa</taxon>
        <taxon>Nematoda</taxon>
        <taxon>Chromadorea</taxon>
        <taxon>Rhabditida</taxon>
        <taxon>Tylenchina</taxon>
        <taxon>Tylenchomorpha</taxon>
        <taxon>Aphelenchoidea</taxon>
        <taxon>Aphelenchoididae</taxon>
        <taxon>Bursaphelenchus</taxon>
    </lineage>
</organism>
<dbReference type="PANTHER" id="PTHR10972">
    <property type="entry name" value="OXYSTEROL-BINDING PROTEIN-RELATED"/>
    <property type="match status" value="1"/>
</dbReference>
<evidence type="ECO:0000313" key="5">
    <source>
        <dbReference type="EMBL" id="CAD5227317.1"/>
    </source>
</evidence>
<dbReference type="SMR" id="A0A7I8WVL6"/>
<evidence type="ECO:0000256" key="4">
    <source>
        <dbReference type="SAM" id="Phobius"/>
    </source>
</evidence>
<dbReference type="PROSITE" id="PS01013">
    <property type="entry name" value="OSBP"/>
    <property type="match status" value="1"/>
</dbReference>
<dbReference type="Proteomes" id="UP000659654">
    <property type="component" value="Unassembled WGS sequence"/>
</dbReference>
<dbReference type="GO" id="GO:0005886">
    <property type="term" value="C:plasma membrane"/>
    <property type="evidence" value="ECO:0007669"/>
    <property type="project" value="TreeGrafter"/>
</dbReference>
<dbReference type="EMBL" id="CAJFCV020000004">
    <property type="protein sequence ID" value="CAG9117448.1"/>
    <property type="molecule type" value="Genomic_DNA"/>
</dbReference>
<reference evidence="5" key="1">
    <citation type="submission" date="2020-09" db="EMBL/GenBank/DDBJ databases">
        <authorList>
            <person name="Kikuchi T."/>
        </authorList>
    </citation>
    <scope>NUCLEOTIDE SEQUENCE</scope>
    <source>
        <strain evidence="5">Ka4C1</strain>
    </source>
</reference>
<proteinExistence type="inferred from homology"/>
<dbReference type="AlphaFoldDB" id="A0A7I8WVL6"/>
<dbReference type="GO" id="GO:0005829">
    <property type="term" value="C:cytosol"/>
    <property type="evidence" value="ECO:0007669"/>
    <property type="project" value="TreeGrafter"/>
</dbReference>
<comment type="caution">
    <text evidence="5">The sequence shown here is derived from an EMBL/GenBank/DDBJ whole genome shotgun (WGS) entry which is preliminary data.</text>
</comment>
<sequence length="327" mass="37076">MNRWVYYSACEELRFAATFLDRLQKIDNPGDRMSLIAGFIISGYSGMSIRNRKPFNPLLGETFDYISDDGWKYHAEQVSHHPPVSACNAEGNGWEWQQTLQGTITPSLDGLTLANGEEYVWNKVTTIIQNARAEATKRKVKNEGEMSIRCSNGYECKMLFTSEKNGIRGEIRKNQQAVVFRLVGCWDKGLNSMASMHLILLILLTNFGVMDMLPVSIVLLPIIIFIARERRREQVRPRDEDFNNSASSGIGSLEDETCVSIGCRRDATLFCDTYIEDAAGLCRRSLICNDHWVRGHQYEITHCPNCQVTIEATLCRLRLYLGGEGRN</sequence>
<dbReference type="OrthoDB" id="1854502at2759"/>
<dbReference type="Proteomes" id="UP000582659">
    <property type="component" value="Unassembled WGS sequence"/>
</dbReference>
<dbReference type="Pfam" id="PF01237">
    <property type="entry name" value="Oxysterol_BP"/>
    <property type="match status" value="1"/>
</dbReference>
<feature type="transmembrane region" description="Helical" evidence="4">
    <location>
        <begin position="198"/>
        <end position="227"/>
    </location>
</feature>
<evidence type="ECO:0000256" key="1">
    <source>
        <dbReference type="ARBA" id="ARBA00023121"/>
    </source>
</evidence>
<dbReference type="GO" id="GO:0097038">
    <property type="term" value="C:perinuclear endoplasmic reticulum"/>
    <property type="evidence" value="ECO:0007669"/>
    <property type="project" value="TreeGrafter"/>
</dbReference>
<keyword evidence="3" id="KW-0445">Lipid transport</keyword>
<dbReference type="Gene3D" id="2.40.160.120">
    <property type="match status" value="1"/>
</dbReference>
<dbReference type="InterPro" id="IPR000648">
    <property type="entry name" value="Oxysterol-bd"/>
</dbReference>
<keyword evidence="3" id="KW-0813">Transport</keyword>
<gene>
    <name evidence="5" type="ORF">BXYJ_LOCUS9862</name>
</gene>
<evidence type="ECO:0000256" key="2">
    <source>
        <dbReference type="RuleBase" id="RU003844"/>
    </source>
</evidence>
<dbReference type="EMBL" id="CAJFDI010000004">
    <property type="protein sequence ID" value="CAD5227317.1"/>
    <property type="molecule type" value="Genomic_DNA"/>
</dbReference>
<dbReference type="GO" id="GO:0032934">
    <property type="term" value="F:sterol binding"/>
    <property type="evidence" value="ECO:0007669"/>
    <property type="project" value="TreeGrafter"/>
</dbReference>
<keyword evidence="4" id="KW-0472">Membrane</keyword>
<evidence type="ECO:0000256" key="3">
    <source>
        <dbReference type="RuleBase" id="RU003845"/>
    </source>
</evidence>
<keyword evidence="4" id="KW-0812">Transmembrane</keyword>
<accession>A0A7I8WVL6</accession>
<dbReference type="InterPro" id="IPR037239">
    <property type="entry name" value="OSBP_sf"/>
</dbReference>
<dbReference type="PANTHER" id="PTHR10972:SF203">
    <property type="entry name" value="OXYSTEROL-BINDING PROTEIN HOMOLOG 3"/>
    <property type="match status" value="1"/>
</dbReference>
<keyword evidence="4" id="KW-1133">Transmembrane helix</keyword>
<dbReference type="GO" id="GO:0006869">
    <property type="term" value="P:lipid transport"/>
    <property type="evidence" value="ECO:0007669"/>
    <property type="project" value="UniProtKB-KW"/>
</dbReference>
<comment type="similarity">
    <text evidence="2">Belongs to the OSBP family.</text>
</comment>
<keyword evidence="6" id="KW-1185">Reference proteome</keyword>
<evidence type="ECO:0000313" key="6">
    <source>
        <dbReference type="Proteomes" id="UP000659654"/>
    </source>
</evidence>
<dbReference type="InterPro" id="IPR018494">
    <property type="entry name" value="Oxysterol-bd_CS"/>
</dbReference>